<reference evidence="3" key="1">
    <citation type="submission" date="2021-02" db="EMBL/GenBank/DDBJ databases">
        <title>Thiocyanate and organic carbon inputs drive convergent selection for specific autotrophic Afipia and Thiobacillus strains within complex microbiomes.</title>
        <authorList>
            <person name="Huddy R.J."/>
            <person name="Sachdeva R."/>
            <person name="Kadzinga F."/>
            <person name="Kantor R.S."/>
            <person name="Harrison S.T.L."/>
            <person name="Banfield J.F."/>
        </authorList>
    </citation>
    <scope>NUCLEOTIDE SEQUENCE</scope>
    <source>
        <strain evidence="3">SCN18_13_7_16_R3_B_64_19</strain>
    </source>
</reference>
<dbReference type="InterPro" id="IPR036465">
    <property type="entry name" value="vWFA_dom_sf"/>
</dbReference>
<feature type="compositionally biased region" description="Polar residues" evidence="1">
    <location>
        <begin position="506"/>
        <end position="516"/>
    </location>
</feature>
<feature type="compositionally biased region" description="Low complexity" evidence="1">
    <location>
        <begin position="533"/>
        <end position="552"/>
    </location>
</feature>
<dbReference type="AlphaFoldDB" id="A0A8I1SW92"/>
<feature type="region of interest" description="Disordered" evidence="1">
    <location>
        <begin position="502"/>
        <end position="554"/>
    </location>
</feature>
<comment type="caution">
    <text evidence="3">The sequence shown here is derived from an EMBL/GenBank/DDBJ whole genome shotgun (WGS) entry which is preliminary data.</text>
</comment>
<accession>A0A8I1SW92</accession>
<keyword evidence="2" id="KW-0812">Transmembrane</keyword>
<proteinExistence type="predicted"/>
<dbReference type="Pfam" id="PF13432">
    <property type="entry name" value="TPR_16"/>
    <property type="match status" value="1"/>
</dbReference>
<dbReference type="InterPro" id="IPR011990">
    <property type="entry name" value="TPR-like_helical_dom_sf"/>
</dbReference>
<dbReference type="EMBL" id="JAFKMR010000011">
    <property type="protein sequence ID" value="MBN8743361.1"/>
    <property type="molecule type" value="Genomic_DNA"/>
</dbReference>
<name>A0A8I1SW92_THIA3</name>
<keyword evidence="2" id="KW-1133">Transmembrane helix</keyword>
<feature type="transmembrane region" description="Helical" evidence="2">
    <location>
        <begin position="12"/>
        <end position="32"/>
    </location>
</feature>
<organism evidence="3 4">
    <name type="scientific">Thiomonas arsenitoxydans (strain DSM 22701 / CIP 110005 / 3As)</name>
    <dbReference type="NCBI Taxonomy" id="426114"/>
    <lineage>
        <taxon>Bacteria</taxon>
        <taxon>Pseudomonadati</taxon>
        <taxon>Pseudomonadota</taxon>
        <taxon>Betaproteobacteria</taxon>
        <taxon>Burkholderiales</taxon>
        <taxon>Thiomonas</taxon>
    </lineage>
</organism>
<dbReference type="SUPFAM" id="SSF48452">
    <property type="entry name" value="TPR-like"/>
    <property type="match status" value="1"/>
</dbReference>
<dbReference type="Proteomes" id="UP000664800">
    <property type="component" value="Unassembled WGS sequence"/>
</dbReference>
<evidence type="ECO:0000313" key="4">
    <source>
        <dbReference type="Proteomes" id="UP000664800"/>
    </source>
</evidence>
<dbReference type="RefSeq" id="WP_276728037.1">
    <property type="nucleotide sequence ID" value="NZ_JAFKMR010000011.1"/>
</dbReference>
<evidence type="ECO:0000256" key="2">
    <source>
        <dbReference type="SAM" id="Phobius"/>
    </source>
</evidence>
<evidence type="ECO:0000313" key="3">
    <source>
        <dbReference type="EMBL" id="MBN8743361.1"/>
    </source>
</evidence>
<protein>
    <submittedName>
        <fullName evidence="3">Tetratricopeptide repeat protein</fullName>
    </submittedName>
</protein>
<dbReference type="Gene3D" id="1.25.40.10">
    <property type="entry name" value="Tetratricopeptide repeat domain"/>
    <property type="match status" value="1"/>
</dbReference>
<evidence type="ECO:0000256" key="1">
    <source>
        <dbReference type="SAM" id="MobiDB-lite"/>
    </source>
</evidence>
<keyword evidence="2" id="KW-0472">Membrane</keyword>
<dbReference type="Gene3D" id="3.40.50.410">
    <property type="entry name" value="von Willebrand factor, type A domain"/>
    <property type="match status" value="1"/>
</dbReference>
<sequence>MTPWDALLTQPWFWARPWAFVLLAVPLLLAALRLWRARSVRAAALAYADAALLPFATRLPSPQRLRRALALDLLLWALLATAAAGPRQPVSGGEAGGLHRIAVMVLMDASADAAAASAAPISALEQQRLLLAALWPQLRGERLGLIAYGAARPGGPVGAAQLLPPTDDPALFAHATQQARPEVFADTPASTALPGLLALARHRLQQQAKGESGAVLLLAGAGAPVPADFDANAVGESLRRARLPLFVLALPGLPPESAALLSTAAQISGGGFSAVTAGQTGADNWHALYARGIARLPVGATGRAQQITAWRELYGLFLLPALALLFWRERPRRVPPAVALLGLVLVLGLPLAPPAQAQPPALVSRPDTLRAEHAAWQAWRQGDFARAQALYAALPGYAARMGEGVAAYRLRQYQVAAQAFQRALLQADTPEQRFAAFYNLGDASLHLPGRTLEAVQAFDAALRIRPGDANALRNARLAQRQYEIEHPPSDLVGIAKRAPPIHHSRFGQQGSNTPSQLRRKPPKQASAPLQQTAPLAPGGQLATAGATAAVPAPWQPPTLDWAGADKRLQLLRDASAELLAQRSAIDTRAAAQEGAR</sequence>
<gene>
    <name evidence="3" type="ORF">J0I24_03550</name>
</gene>